<evidence type="ECO:0000313" key="4">
    <source>
        <dbReference type="Proteomes" id="UP001304243"/>
    </source>
</evidence>
<name>A0AAN7DND7_9FUNG</name>
<gene>
    <name evidence="3" type="primary">CWC22</name>
    <name evidence="3" type="ORF">ATC70_010097</name>
</gene>
<evidence type="ECO:0000256" key="2">
    <source>
        <dbReference type="SAM" id="MobiDB-lite"/>
    </source>
</evidence>
<accession>A0AAN7DND7</accession>
<keyword evidence="1" id="KW-0175">Coiled coil</keyword>
<dbReference type="RefSeq" id="XP_064686519.1">
    <property type="nucleotide sequence ID" value="XM_064829317.1"/>
</dbReference>
<evidence type="ECO:0000256" key="1">
    <source>
        <dbReference type="SAM" id="Coils"/>
    </source>
</evidence>
<evidence type="ECO:0000313" key="3">
    <source>
        <dbReference type="EMBL" id="KAK4519853.1"/>
    </source>
</evidence>
<sequence length="378" mass="43090">MKERGVVVRGKRLLNQEEADEENELDDMRRRRLRTPSPVRDDVADLRSKIIDMKQTFGGIHDDPRAVIPDAVKSLMTSNQYVDMQILSQNAPRREELSNVETANNVIQSLAPRFLESIAISTEGLYILITQVEVYLRDISSVDDCAYSTITLGYPANPFFIIEQKREFRNQWTEAKIYFGQLEFLVTGCVHGSFNSSDTQAVLGASLGRNIPTNSYWRVYLASDTEAHIRDVRLLRDFTKKASGYKWHYKSKRFHDEGFSSASALNLPLDDIMTAAGSLLLRMKVNKDDKKEELAALLANSKLLEQINFKNPCANGNKTALIELHLSKGKRLVVNIAMMVLRDLEVDKSLYLEMYKTVLAPRMKAMNNQVIKNKKFVF</sequence>
<keyword evidence="4" id="KW-1185">Reference proteome</keyword>
<organism evidence="3 4">
    <name type="scientific">Mucor velutinosus</name>
    <dbReference type="NCBI Taxonomy" id="708070"/>
    <lineage>
        <taxon>Eukaryota</taxon>
        <taxon>Fungi</taxon>
        <taxon>Fungi incertae sedis</taxon>
        <taxon>Mucoromycota</taxon>
        <taxon>Mucoromycotina</taxon>
        <taxon>Mucoromycetes</taxon>
        <taxon>Mucorales</taxon>
        <taxon>Mucorineae</taxon>
        <taxon>Mucoraceae</taxon>
        <taxon>Mucor</taxon>
    </lineage>
</organism>
<protein>
    <submittedName>
        <fullName evidence="3">Pre-mRNA-splicing factor cwc22</fullName>
    </submittedName>
</protein>
<comment type="caution">
    <text evidence="3">The sequence shown here is derived from an EMBL/GenBank/DDBJ whole genome shotgun (WGS) entry which is preliminary data.</text>
</comment>
<proteinExistence type="predicted"/>
<feature type="coiled-coil region" evidence="1">
    <location>
        <begin position="280"/>
        <end position="307"/>
    </location>
</feature>
<reference evidence="3 4" key="1">
    <citation type="submission" date="2022-11" db="EMBL/GenBank/DDBJ databases">
        <title>Mucor velutinosus strain NIH1002 WGS.</title>
        <authorList>
            <person name="Subramanian P."/>
            <person name="Mullikin J.C."/>
            <person name="Segre J.A."/>
            <person name="Zelazny A.M."/>
        </authorList>
    </citation>
    <scope>NUCLEOTIDE SEQUENCE [LARGE SCALE GENOMIC DNA]</scope>
    <source>
        <strain evidence="3 4">NIH1002</strain>
    </source>
</reference>
<dbReference type="AlphaFoldDB" id="A0AAN7DND7"/>
<dbReference type="GeneID" id="89953783"/>
<dbReference type="Proteomes" id="UP001304243">
    <property type="component" value="Unassembled WGS sequence"/>
</dbReference>
<feature type="region of interest" description="Disordered" evidence="2">
    <location>
        <begin position="18"/>
        <end position="37"/>
    </location>
</feature>
<dbReference type="EMBL" id="JASEJX010000012">
    <property type="protein sequence ID" value="KAK4519853.1"/>
    <property type="molecule type" value="Genomic_DNA"/>
</dbReference>